<proteinExistence type="predicted"/>
<gene>
    <name evidence="9" type="ORF">CGZ93_16365</name>
</gene>
<dbReference type="InterPro" id="IPR036259">
    <property type="entry name" value="MFS_trans_sf"/>
</dbReference>
<dbReference type="AlphaFoldDB" id="A0A255GQR9"/>
<dbReference type="PANTHER" id="PTHR23506:SF23">
    <property type="entry name" value="GH10249P"/>
    <property type="match status" value="1"/>
</dbReference>
<feature type="transmembrane region" description="Helical" evidence="7">
    <location>
        <begin position="368"/>
        <end position="386"/>
    </location>
</feature>
<comment type="caution">
    <text evidence="9">The sequence shown here is derived from an EMBL/GenBank/DDBJ whole genome shotgun (WGS) entry which is preliminary data.</text>
</comment>
<feature type="transmembrane region" description="Helical" evidence="7">
    <location>
        <begin position="282"/>
        <end position="300"/>
    </location>
</feature>
<dbReference type="CDD" id="cd17325">
    <property type="entry name" value="MFS_MdtG_SLC18_like"/>
    <property type="match status" value="1"/>
</dbReference>
<feature type="domain" description="Major facilitator superfamily (MFS) profile" evidence="8">
    <location>
        <begin position="14"/>
        <end position="393"/>
    </location>
</feature>
<dbReference type="PANTHER" id="PTHR23506">
    <property type="entry name" value="GH10249P"/>
    <property type="match status" value="1"/>
</dbReference>
<dbReference type="PROSITE" id="PS50850">
    <property type="entry name" value="MFS"/>
    <property type="match status" value="1"/>
</dbReference>
<evidence type="ECO:0000256" key="2">
    <source>
        <dbReference type="ARBA" id="ARBA00022448"/>
    </source>
</evidence>
<feature type="transmembrane region" description="Helical" evidence="7">
    <location>
        <begin position="306"/>
        <end position="328"/>
    </location>
</feature>
<evidence type="ECO:0000256" key="7">
    <source>
        <dbReference type="SAM" id="Phobius"/>
    </source>
</evidence>
<organism evidence="9 10">
    <name type="scientific">Enemella dayhoffiae</name>
    <dbReference type="NCBI Taxonomy" id="2016507"/>
    <lineage>
        <taxon>Bacteria</taxon>
        <taxon>Bacillati</taxon>
        <taxon>Actinomycetota</taxon>
        <taxon>Actinomycetes</taxon>
        <taxon>Propionibacteriales</taxon>
        <taxon>Propionibacteriaceae</taxon>
        <taxon>Enemella</taxon>
    </lineage>
</organism>
<evidence type="ECO:0000259" key="8">
    <source>
        <dbReference type="PROSITE" id="PS50850"/>
    </source>
</evidence>
<dbReference type="Pfam" id="PF07690">
    <property type="entry name" value="MFS_1"/>
    <property type="match status" value="1"/>
</dbReference>
<dbReference type="Proteomes" id="UP000216311">
    <property type="component" value="Unassembled WGS sequence"/>
</dbReference>
<feature type="transmembrane region" description="Helical" evidence="7">
    <location>
        <begin position="169"/>
        <end position="187"/>
    </location>
</feature>
<evidence type="ECO:0000313" key="9">
    <source>
        <dbReference type="EMBL" id="OYO18165.1"/>
    </source>
</evidence>
<feature type="transmembrane region" description="Helical" evidence="7">
    <location>
        <begin position="140"/>
        <end position="163"/>
    </location>
</feature>
<dbReference type="InterPro" id="IPR020846">
    <property type="entry name" value="MFS_dom"/>
</dbReference>
<dbReference type="OrthoDB" id="9793283at2"/>
<dbReference type="PRINTS" id="PR01035">
    <property type="entry name" value="TCRTETA"/>
</dbReference>
<accession>A0A255GQR9</accession>
<sequence length="415" mass="42406">MRNWVRRRTTLPRDVLVLGVIAFCVAVGFGVLIPVLPVFAKSFGVDNLMAGMVVSVFALVRLVTSPFCGRIANLLGGRTTLAVGIWIVALSSALCGLATSYPWLLVMRGLGGIGSAMFTVSAMTLLLNSVEPQLRGRAAGFFQGGFLLGGMTGPAIGGIISHISLAAPFYYYAATLAVAGTVGLLMLRSTGTPGETAADPTPVRPLAEVARDPRFQAACLANLSQGWNSMGTRTALTPVLVVEVLHRDTSWTGIAFAIAAVSQTLALTPIGRFVDTVGRRPAMIAAGLVGAAGMVAVPFAPNIWVLIAVLAVYGLAAAALGTAPAAAVGDAAGARGGTPVAIFSMMSDVGAILGPVVAGLIADHVGMPMAYAAGALLLLIGAGWSVRMPPGVPASEPSSPPTPQEKPGPTEKENR</sequence>
<keyword evidence="5 7" id="KW-0472">Membrane</keyword>
<keyword evidence="2" id="KW-0813">Transport</keyword>
<comment type="subcellular location">
    <subcellularLocation>
        <location evidence="1">Cell membrane</location>
        <topology evidence="1">Multi-pass membrane protein</topology>
    </subcellularLocation>
</comment>
<evidence type="ECO:0000256" key="1">
    <source>
        <dbReference type="ARBA" id="ARBA00004651"/>
    </source>
</evidence>
<name>A0A255GQR9_9ACTN</name>
<dbReference type="EMBL" id="NMVQ01000045">
    <property type="protein sequence ID" value="OYO18165.1"/>
    <property type="molecule type" value="Genomic_DNA"/>
</dbReference>
<protein>
    <submittedName>
        <fullName evidence="9">MFS transporter</fullName>
    </submittedName>
</protein>
<feature type="transmembrane region" description="Helical" evidence="7">
    <location>
        <begin position="48"/>
        <end position="69"/>
    </location>
</feature>
<dbReference type="GO" id="GO:0022857">
    <property type="term" value="F:transmembrane transporter activity"/>
    <property type="evidence" value="ECO:0007669"/>
    <property type="project" value="InterPro"/>
</dbReference>
<keyword evidence="3 7" id="KW-0812">Transmembrane</keyword>
<dbReference type="InterPro" id="IPR011701">
    <property type="entry name" value="MFS"/>
</dbReference>
<dbReference type="InterPro" id="IPR001958">
    <property type="entry name" value="Tet-R_TetA/multi-R_MdtG-like"/>
</dbReference>
<evidence type="ECO:0000313" key="10">
    <source>
        <dbReference type="Proteomes" id="UP000216311"/>
    </source>
</evidence>
<dbReference type="GO" id="GO:0005886">
    <property type="term" value="C:plasma membrane"/>
    <property type="evidence" value="ECO:0007669"/>
    <property type="project" value="UniProtKB-SubCell"/>
</dbReference>
<feature type="region of interest" description="Disordered" evidence="6">
    <location>
        <begin position="390"/>
        <end position="415"/>
    </location>
</feature>
<reference evidence="9 10" key="1">
    <citation type="submission" date="2017-07" db="EMBL/GenBank/DDBJ databases">
        <title>Draft whole genome sequences of clinical Proprionibacteriaceae strains.</title>
        <authorList>
            <person name="Bernier A.-M."/>
            <person name="Bernard K."/>
            <person name="Domingo M.-C."/>
        </authorList>
    </citation>
    <scope>NUCLEOTIDE SEQUENCE [LARGE SCALE GENOMIC DNA]</scope>
    <source>
        <strain evidence="9 10">NML 130396</strain>
    </source>
</reference>
<feature type="transmembrane region" description="Helical" evidence="7">
    <location>
        <begin position="81"/>
        <end position="104"/>
    </location>
</feature>
<evidence type="ECO:0000256" key="3">
    <source>
        <dbReference type="ARBA" id="ARBA00022692"/>
    </source>
</evidence>
<keyword evidence="10" id="KW-1185">Reference proteome</keyword>
<dbReference type="Gene3D" id="1.20.1250.20">
    <property type="entry name" value="MFS general substrate transporter like domains"/>
    <property type="match status" value="1"/>
</dbReference>
<evidence type="ECO:0000256" key="5">
    <source>
        <dbReference type="ARBA" id="ARBA00023136"/>
    </source>
</evidence>
<evidence type="ECO:0000256" key="4">
    <source>
        <dbReference type="ARBA" id="ARBA00022989"/>
    </source>
</evidence>
<feature type="transmembrane region" description="Helical" evidence="7">
    <location>
        <begin position="340"/>
        <end position="362"/>
    </location>
</feature>
<dbReference type="Gene3D" id="1.20.1720.10">
    <property type="entry name" value="Multidrug resistance protein D"/>
    <property type="match status" value="1"/>
</dbReference>
<keyword evidence="4 7" id="KW-1133">Transmembrane helix</keyword>
<feature type="transmembrane region" description="Helical" evidence="7">
    <location>
        <begin position="110"/>
        <end position="128"/>
    </location>
</feature>
<dbReference type="InterPro" id="IPR050930">
    <property type="entry name" value="MFS_Vesicular_Transporter"/>
</dbReference>
<feature type="transmembrane region" description="Helical" evidence="7">
    <location>
        <begin position="15"/>
        <end position="36"/>
    </location>
</feature>
<evidence type="ECO:0000256" key="6">
    <source>
        <dbReference type="SAM" id="MobiDB-lite"/>
    </source>
</evidence>
<dbReference type="SUPFAM" id="SSF103473">
    <property type="entry name" value="MFS general substrate transporter"/>
    <property type="match status" value="1"/>
</dbReference>